<sequence>MPLPPLYETSPFGVLSLVQKCTSISSLKKARQLHALILATTTVSLRMPFVHNNILSMYARSGSLKDSQLVFDKMPQRNIVSFNALITAYSRVPDHAISAIKLYTQMESGCQSPNSLTFTSLLQASSLLEDLLAGSSLHAQAVKFGFLDEICVQTSLLGMYSNCGNLGSAEKVFVDISDKDVVAWNSLILGNLKNGNIRAGLQGFVDMVRVGVVPTEFTYSMILNACSRLNDNQLGQLIHAQIIVTNMLADLPLQNVLLDMYCNSGDTQTASRIFSGMESTDLVSWNSMISGYSEKEEVENAMNLFVQLLGQCSPKPDEYTYAALICATNSFPASDYGKPLHAQVMKTGHEGSVFVGSTLVCMYFKNGETEAAQKVFCSISHKDIVLCTEMIAGYSRMADPRRAISFYSEMCHKGYEGR</sequence>
<dbReference type="EMBL" id="JARAOO010000010">
    <property type="protein sequence ID" value="KAJ7952903.1"/>
    <property type="molecule type" value="Genomic_DNA"/>
</dbReference>
<evidence type="ECO:0000256" key="1">
    <source>
        <dbReference type="ARBA" id="ARBA00022737"/>
    </source>
</evidence>
<evidence type="ECO:0000256" key="2">
    <source>
        <dbReference type="PROSITE-ProRule" id="PRU00708"/>
    </source>
</evidence>
<evidence type="ECO:0000313" key="3">
    <source>
        <dbReference type="EMBL" id="KAJ7952903.1"/>
    </source>
</evidence>
<dbReference type="Pfam" id="PF13041">
    <property type="entry name" value="PPR_2"/>
    <property type="match status" value="3"/>
</dbReference>
<dbReference type="KEGG" id="qsa:O6P43_024672"/>
<dbReference type="PANTHER" id="PTHR24015">
    <property type="entry name" value="OS07G0578800 PROTEIN-RELATED"/>
    <property type="match status" value="1"/>
</dbReference>
<keyword evidence="4" id="KW-1185">Reference proteome</keyword>
<dbReference type="Gene3D" id="1.25.40.10">
    <property type="entry name" value="Tetratricopeptide repeat domain"/>
    <property type="match status" value="4"/>
</dbReference>
<dbReference type="GO" id="GO:0003723">
    <property type="term" value="F:RNA binding"/>
    <property type="evidence" value="ECO:0007669"/>
    <property type="project" value="InterPro"/>
</dbReference>
<feature type="repeat" description="PPR" evidence="2">
    <location>
        <begin position="281"/>
        <end position="316"/>
    </location>
</feature>
<dbReference type="FunFam" id="1.25.40.10:FF:000694">
    <property type="entry name" value="Pentatricopeptide repeat-containing protein At3g50420"/>
    <property type="match status" value="1"/>
</dbReference>
<reference evidence="3" key="1">
    <citation type="journal article" date="2023" name="Science">
        <title>Elucidation of the pathway for biosynthesis of saponin adjuvants from the soapbark tree.</title>
        <authorList>
            <person name="Reed J."/>
            <person name="Orme A."/>
            <person name="El-Demerdash A."/>
            <person name="Owen C."/>
            <person name="Martin L.B.B."/>
            <person name="Misra R.C."/>
            <person name="Kikuchi S."/>
            <person name="Rejzek M."/>
            <person name="Martin A.C."/>
            <person name="Harkess A."/>
            <person name="Leebens-Mack J."/>
            <person name="Louveau T."/>
            <person name="Stephenson M.J."/>
            <person name="Osbourn A."/>
        </authorList>
    </citation>
    <scope>NUCLEOTIDE SEQUENCE</scope>
    <source>
        <strain evidence="3">S10</strain>
    </source>
</reference>
<evidence type="ECO:0000313" key="4">
    <source>
        <dbReference type="Proteomes" id="UP001163823"/>
    </source>
</evidence>
<comment type="caution">
    <text evidence="3">The sequence shown here is derived from an EMBL/GenBank/DDBJ whole genome shotgun (WGS) entry which is preliminary data.</text>
</comment>
<dbReference type="FunFam" id="1.25.40.10:FF:000196">
    <property type="entry name" value="Pentatricopeptide repeat-containing protein At4g14850"/>
    <property type="match status" value="1"/>
</dbReference>
<dbReference type="Proteomes" id="UP001163823">
    <property type="component" value="Chromosome 10"/>
</dbReference>
<feature type="repeat" description="PPR" evidence="2">
    <location>
        <begin position="383"/>
        <end position="417"/>
    </location>
</feature>
<gene>
    <name evidence="3" type="ORF">O6P43_024672</name>
</gene>
<dbReference type="InterPro" id="IPR011990">
    <property type="entry name" value="TPR-like_helical_dom_sf"/>
</dbReference>
<dbReference type="InterPro" id="IPR046960">
    <property type="entry name" value="PPR_At4g14850-like_plant"/>
</dbReference>
<dbReference type="GO" id="GO:0009451">
    <property type="term" value="P:RNA modification"/>
    <property type="evidence" value="ECO:0007669"/>
    <property type="project" value="InterPro"/>
</dbReference>
<dbReference type="PROSITE" id="PS51375">
    <property type="entry name" value="PPR"/>
    <property type="match status" value="3"/>
</dbReference>
<protein>
    <submittedName>
        <fullName evidence="3">Pentatricopeptide repeat-containing protein</fullName>
    </submittedName>
</protein>
<dbReference type="AlphaFoldDB" id="A0AAD7PER6"/>
<name>A0AAD7PER6_QUISA</name>
<dbReference type="Pfam" id="PF01535">
    <property type="entry name" value="PPR"/>
    <property type="match status" value="3"/>
</dbReference>
<feature type="repeat" description="PPR" evidence="2">
    <location>
        <begin position="180"/>
        <end position="214"/>
    </location>
</feature>
<accession>A0AAD7PER6</accession>
<proteinExistence type="predicted"/>
<dbReference type="InterPro" id="IPR002885">
    <property type="entry name" value="PPR_rpt"/>
</dbReference>
<keyword evidence="1" id="KW-0677">Repeat</keyword>
<organism evidence="3 4">
    <name type="scientific">Quillaja saponaria</name>
    <name type="common">Soap bark tree</name>
    <dbReference type="NCBI Taxonomy" id="32244"/>
    <lineage>
        <taxon>Eukaryota</taxon>
        <taxon>Viridiplantae</taxon>
        <taxon>Streptophyta</taxon>
        <taxon>Embryophyta</taxon>
        <taxon>Tracheophyta</taxon>
        <taxon>Spermatophyta</taxon>
        <taxon>Magnoliopsida</taxon>
        <taxon>eudicotyledons</taxon>
        <taxon>Gunneridae</taxon>
        <taxon>Pentapetalae</taxon>
        <taxon>rosids</taxon>
        <taxon>fabids</taxon>
        <taxon>Fabales</taxon>
        <taxon>Quillajaceae</taxon>
        <taxon>Quillaja</taxon>
    </lineage>
</organism>